<sequence length="146" mass="15096">MARTRGPGLIAASALALCAAAALTPAKADVEWTWNYVNVDANITASGTLATKDEAGGAYQIIAIKGDWNGAPINGLEPVKSCCSPPGWNDNLLRAGAPKLDKAGLAFSVSGGARINLFFKDGHYAYEIERGPEVFGGAFTAGQVGR</sequence>
<dbReference type="STRING" id="1612308.SAMN05444581_10843"/>
<dbReference type="RefSeq" id="WP_091681927.1">
    <property type="nucleotide sequence ID" value="NZ_FOSN01000008.1"/>
</dbReference>
<reference evidence="2 3" key="1">
    <citation type="submission" date="2016-10" db="EMBL/GenBank/DDBJ databases">
        <authorList>
            <person name="de Groot N.N."/>
        </authorList>
    </citation>
    <scope>NUCLEOTIDE SEQUENCE [LARGE SCALE GENOMIC DNA]</scope>
    <source>
        <strain evidence="2 3">NE2</strain>
    </source>
</reference>
<dbReference type="AlphaFoldDB" id="A0A1I3ZLT9"/>
<evidence type="ECO:0000256" key="1">
    <source>
        <dbReference type="SAM" id="SignalP"/>
    </source>
</evidence>
<organism evidence="2 3">
    <name type="scientific">Methylocapsa palsarum</name>
    <dbReference type="NCBI Taxonomy" id="1612308"/>
    <lineage>
        <taxon>Bacteria</taxon>
        <taxon>Pseudomonadati</taxon>
        <taxon>Pseudomonadota</taxon>
        <taxon>Alphaproteobacteria</taxon>
        <taxon>Hyphomicrobiales</taxon>
        <taxon>Beijerinckiaceae</taxon>
        <taxon>Methylocapsa</taxon>
    </lineage>
</organism>
<feature type="signal peptide" evidence="1">
    <location>
        <begin position="1"/>
        <end position="28"/>
    </location>
</feature>
<dbReference type="Proteomes" id="UP000198755">
    <property type="component" value="Unassembled WGS sequence"/>
</dbReference>
<evidence type="ECO:0000313" key="2">
    <source>
        <dbReference type="EMBL" id="SFK45044.1"/>
    </source>
</evidence>
<dbReference type="OrthoDB" id="8547602at2"/>
<evidence type="ECO:0008006" key="4">
    <source>
        <dbReference type="Google" id="ProtNLM"/>
    </source>
</evidence>
<gene>
    <name evidence="2" type="ORF">SAMN05444581_10843</name>
</gene>
<dbReference type="EMBL" id="FOSN01000008">
    <property type="protein sequence ID" value="SFK45044.1"/>
    <property type="molecule type" value="Genomic_DNA"/>
</dbReference>
<name>A0A1I3ZLT9_9HYPH</name>
<protein>
    <recommendedName>
        <fullName evidence="4">Lipoprotein</fullName>
    </recommendedName>
</protein>
<accession>A0A1I3ZLT9</accession>
<keyword evidence="3" id="KW-1185">Reference proteome</keyword>
<evidence type="ECO:0000313" key="3">
    <source>
        <dbReference type="Proteomes" id="UP000198755"/>
    </source>
</evidence>
<keyword evidence="1" id="KW-0732">Signal</keyword>
<proteinExistence type="predicted"/>
<feature type="chain" id="PRO_5011693401" description="Lipoprotein" evidence="1">
    <location>
        <begin position="29"/>
        <end position="146"/>
    </location>
</feature>